<dbReference type="PANTHER" id="PTHR34297">
    <property type="entry name" value="HYPOTHETICAL CYTOSOLIC PROTEIN-RELATED"/>
    <property type="match status" value="1"/>
</dbReference>
<sequence>MGVYFENEFGKIEITNDCIATIIGLSSMESYGVVGMASKSVTDGIVNLLGRENLQKGIKVIAENGVVNADIHIIVEYGTRIPVIAENIKERVSYAIEKYTGLKPGNINIYVDGIRL</sequence>
<dbReference type="Proteomes" id="UP000282930">
    <property type="component" value="Chromosome"/>
</dbReference>
<comment type="similarity">
    <text evidence="1">Belongs to the asp23 family.</text>
</comment>
<proteinExistence type="inferred from homology"/>
<dbReference type="AlphaFoldDB" id="A0A3T0D624"/>
<dbReference type="KEGG" id="ccha:ELD05_07390"/>
<evidence type="ECO:0000313" key="2">
    <source>
        <dbReference type="EMBL" id="AZT90483.1"/>
    </source>
</evidence>
<dbReference type="InterPro" id="IPR005531">
    <property type="entry name" value="Asp23"/>
</dbReference>
<protein>
    <submittedName>
        <fullName evidence="2">Asp23/Gls24 family envelope stress response protein</fullName>
    </submittedName>
</protein>
<organism evidence="2 3">
    <name type="scientific">Caldicellulosiruptor changbaiensis</name>
    <dbReference type="NCBI Taxonomy" id="1222016"/>
    <lineage>
        <taxon>Bacteria</taxon>
        <taxon>Bacillati</taxon>
        <taxon>Bacillota</taxon>
        <taxon>Bacillota incertae sedis</taxon>
        <taxon>Caldicellulosiruptorales</taxon>
        <taxon>Caldicellulosiruptoraceae</taxon>
        <taxon>Caldicellulosiruptor</taxon>
    </lineage>
</organism>
<dbReference type="PANTHER" id="PTHR34297:SF2">
    <property type="entry name" value="ASP23_GLS24 FAMILY ENVELOPE STRESS RESPONSE PROTEIN"/>
    <property type="match status" value="1"/>
</dbReference>
<reference evidence="2 3" key="1">
    <citation type="submission" date="2018-12" db="EMBL/GenBank/DDBJ databases">
        <title>Genome sequence from the cellulolytic species, Caldicellulosiruptor changbaiensis.</title>
        <authorList>
            <person name="Blumer-Schuette S.E."/>
            <person name="Mendoza C."/>
        </authorList>
    </citation>
    <scope>NUCLEOTIDE SEQUENCE [LARGE SCALE GENOMIC DNA]</scope>
    <source>
        <strain evidence="2 3">CBS-Z</strain>
    </source>
</reference>
<dbReference type="EMBL" id="CP034791">
    <property type="protein sequence ID" value="AZT90483.1"/>
    <property type="molecule type" value="Genomic_DNA"/>
</dbReference>
<name>A0A3T0D624_9FIRM</name>
<dbReference type="RefSeq" id="WP_011917306.1">
    <property type="nucleotide sequence ID" value="NZ_CP034791.1"/>
</dbReference>
<accession>A0A3T0D624</accession>
<keyword evidence="3" id="KW-1185">Reference proteome</keyword>
<gene>
    <name evidence="2" type="ORF">ELD05_07390</name>
</gene>
<dbReference type="Pfam" id="PF03780">
    <property type="entry name" value="Asp23"/>
    <property type="match status" value="1"/>
</dbReference>
<evidence type="ECO:0000256" key="1">
    <source>
        <dbReference type="ARBA" id="ARBA00005721"/>
    </source>
</evidence>
<evidence type="ECO:0000313" key="3">
    <source>
        <dbReference type="Proteomes" id="UP000282930"/>
    </source>
</evidence>